<dbReference type="EMBL" id="JABCKI010000081">
    <property type="protein sequence ID" value="KAG5653010.1"/>
    <property type="molecule type" value="Genomic_DNA"/>
</dbReference>
<protein>
    <submittedName>
        <fullName evidence="2">Uncharacterized protein</fullName>
    </submittedName>
</protein>
<keyword evidence="3" id="KW-1185">Reference proteome</keyword>
<dbReference type="Proteomes" id="UP000717328">
    <property type="component" value="Unassembled WGS sequence"/>
</dbReference>
<feature type="region of interest" description="Disordered" evidence="1">
    <location>
        <begin position="199"/>
        <end position="224"/>
    </location>
</feature>
<evidence type="ECO:0000313" key="3">
    <source>
        <dbReference type="Proteomes" id="UP000717328"/>
    </source>
</evidence>
<reference evidence="2" key="1">
    <citation type="submission" date="2021-02" db="EMBL/GenBank/DDBJ databases">
        <authorList>
            <person name="Nieuwenhuis M."/>
            <person name="Van De Peppel L.J.J."/>
        </authorList>
    </citation>
    <scope>NUCLEOTIDE SEQUENCE</scope>
    <source>
        <strain evidence="2">D49</strain>
    </source>
</reference>
<evidence type="ECO:0000256" key="1">
    <source>
        <dbReference type="SAM" id="MobiDB-lite"/>
    </source>
</evidence>
<sequence>MDPDAAAQSVILAAAPPESEEVKLISTTLTDEVTAPRRKHYLKDRVINRLPERNPYEPVHGEVVGFPVGSTFERRFDCSEAGVHAPLIAGIHGTGLDGQPPLPEPLFPVTGTLSTNPETASTLATSDDEEEGSPEPLPAAIGSRPTSEPRENPYLTNSRPRANTAAMYKRYRTNNPQLTYSSASHSLNVASNTTNILEMPYTPTSPRRAKAEVTSPRPSPARIRPNVSIKSEESDFSVTPSMTGSILHNEETQAGRIAESVGQCSQKNGTSSRSSTPSTDDEYPRRTKIVSETSKRAKYTDWSLDSDSEDTEEECGEYTD</sequence>
<feature type="region of interest" description="Disordered" evidence="1">
    <location>
        <begin position="111"/>
        <end position="163"/>
    </location>
</feature>
<feature type="compositionally biased region" description="Polar residues" evidence="1">
    <location>
        <begin position="111"/>
        <end position="125"/>
    </location>
</feature>
<organism evidence="2 3">
    <name type="scientific">Sphagnurus paluster</name>
    <dbReference type="NCBI Taxonomy" id="117069"/>
    <lineage>
        <taxon>Eukaryota</taxon>
        <taxon>Fungi</taxon>
        <taxon>Dikarya</taxon>
        <taxon>Basidiomycota</taxon>
        <taxon>Agaricomycotina</taxon>
        <taxon>Agaricomycetes</taxon>
        <taxon>Agaricomycetidae</taxon>
        <taxon>Agaricales</taxon>
        <taxon>Tricholomatineae</taxon>
        <taxon>Lyophyllaceae</taxon>
        <taxon>Sphagnurus</taxon>
    </lineage>
</organism>
<evidence type="ECO:0000313" key="2">
    <source>
        <dbReference type="EMBL" id="KAG5653010.1"/>
    </source>
</evidence>
<dbReference type="InterPro" id="IPR036987">
    <property type="entry name" value="SRA-YDG_sf"/>
</dbReference>
<dbReference type="OrthoDB" id="2270193at2759"/>
<comment type="caution">
    <text evidence="2">The sequence shown here is derived from an EMBL/GenBank/DDBJ whole genome shotgun (WGS) entry which is preliminary data.</text>
</comment>
<dbReference type="InterPro" id="IPR015947">
    <property type="entry name" value="PUA-like_sf"/>
</dbReference>
<dbReference type="SUPFAM" id="SSF88697">
    <property type="entry name" value="PUA domain-like"/>
    <property type="match status" value="1"/>
</dbReference>
<dbReference type="AlphaFoldDB" id="A0A9P7KLR5"/>
<proteinExistence type="predicted"/>
<feature type="region of interest" description="Disordered" evidence="1">
    <location>
        <begin position="259"/>
        <end position="320"/>
    </location>
</feature>
<name>A0A9P7KLR5_9AGAR</name>
<accession>A0A9P7KLR5</accession>
<dbReference type="Gene3D" id="2.30.280.10">
    <property type="entry name" value="SRA-YDG"/>
    <property type="match status" value="1"/>
</dbReference>
<feature type="compositionally biased region" description="Acidic residues" evidence="1">
    <location>
        <begin position="304"/>
        <end position="320"/>
    </location>
</feature>
<gene>
    <name evidence="2" type="ORF">H0H81_002703</name>
</gene>
<reference evidence="2" key="2">
    <citation type="submission" date="2021-10" db="EMBL/GenBank/DDBJ databases">
        <title>Phylogenomics reveals ancestral predisposition of the termite-cultivated fungus Termitomyces towards a domesticated lifestyle.</title>
        <authorList>
            <person name="Auxier B."/>
            <person name="Grum-Grzhimaylo A."/>
            <person name="Cardenas M.E."/>
            <person name="Lodge J.D."/>
            <person name="Laessoe T."/>
            <person name="Pedersen O."/>
            <person name="Smith M.E."/>
            <person name="Kuyper T.W."/>
            <person name="Franco-Molano E.A."/>
            <person name="Baroni T.J."/>
            <person name="Aanen D.K."/>
        </authorList>
    </citation>
    <scope>NUCLEOTIDE SEQUENCE</scope>
    <source>
        <strain evidence="2">D49</strain>
    </source>
</reference>